<gene>
    <name evidence="7" type="ORF">HD595_008519</name>
</gene>
<dbReference type="Gene3D" id="3.30.9.10">
    <property type="entry name" value="D-Amino Acid Oxidase, subunit A, domain 2"/>
    <property type="match status" value="2"/>
</dbReference>
<dbReference type="SUPFAM" id="SSF51971">
    <property type="entry name" value="Nucleotide-binding domain"/>
    <property type="match status" value="1"/>
</dbReference>
<comment type="similarity">
    <text evidence="2">Belongs to the DadA oxidoreductase family.</text>
</comment>
<evidence type="ECO:0000313" key="7">
    <source>
        <dbReference type="EMBL" id="MCP2352397.1"/>
    </source>
</evidence>
<dbReference type="Proteomes" id="UP001320766">
    <property type="component" value="Unassembled WGS sequence"/>
</dbReference>
<feature type="region of interest" description="Disordered" evidence="5">
    <location>
        <begin position="180"/>
        <end position="268"/>
    </location>
</feature>
<evidence type="ECO:0000256" key="2">
    <source>
        <dbReference type="ARBA" id="ARBA00009410"/>
    </source>
</evidence>
<reference evidence="7 8" key="1">
    <citation type="submission" date="2022-06" db="EMBL/GenBank/DDBJ databases">
        <title>Sequencing the genomes of 1000 actinobacteria strains.</title>
        <authorList>
            <person name="Klenk H.-P."/>
        </authorList>
    </citation>
    <scope>NUCLEOTIDE SEQUENCE [LARGE SCALE GENOMIC DNA]</scope>
    <source>
        <strain evidence="7 8">DSM 44170</strain>
    </source>
</reference>
<feature type="domain" description="FAD dependent oxidoreductase" evidence="6">
    <location>
        <begin position="240"/>
        <end position="424"/>
    </location>
</feature>
<evidence type="ECO:0000259" key="6">
    <source>
        <dbReference type="Pfam" id="PF01266"/>
    </source>
</evidence>
<evidence type="ECO:0000256" key="4">
    <source>
        <dbReference type="ARBA" id="ARBA00023002"/>
    </source>
</evidence>
<dbReference type="InterPro" id="IPR036188">
    <property type="entry name" value="FAD/NAD-bd_sf"/>
</dbReference>
<feature type="domain" description="FAD dependent oxidoreductase" evidence="6">
    <location>
        <begin position="2"/>
        <end position="171"/>
    </location>
</feature>
<accession>A0ABT1KEF9</accession>
<dbReference type="EMBL" id="JAMZEC010000001">
    <property type="protein sequence ID" value="MCP2352397.1"/>
    <property type="molecule type" value="Genomic_DNA"/>
</dbReference>
<evidence type="ECO:0000256" key="3">
    <source>
        <dbReference type="ARBA" id="ARBA00022630"/>
    </source>
</evidence>
<protein>
    <submittedName>
        <fullName evidence="7">Glycine/D-amino acid oxidase-like deaminating enzyme</fullName>
    </submittedName>
</protein>
<dbReference type="Pfam" id="PF01266">
    <property type="entry name" value="DAO"/>
    <property type="match status" value="2"/>
</dbReference>
<organism evidence="7 8">
    <name type="scientific">Nonomuraea roseoviolacea subsp. carminata</name>
    <dbReference type="NCBI Taxonomy" id="160689"/>
    <lineage>
        <taxon>Bacteria</taxon>
        <taxon>Bacillati</taxon>
        <taxon>Actinomycetota</taxon>
        <taxon>Actinomycetes</taxon>
        <taxon>Streptosporangiales</taxon>
        <taxon>Streptosporangiaceae</taxon>
        <taxon>Nonomuraea</taxon>
    </lineage>
</organism>
<dbReference type="RefSeq" id="WP_253779736.1">
    <property type="nucleotide sequence ID" value="NZ_BAAAVE010000034.1"/>
</dbReference>
<dbReference type="PANTHER" id="PTHR13847">
    <property type="entry name" value="SARCOSINE DEHYDROGENASE-RELATED"/>
    <property type="match status" value="1"/>
</dbReference>
<proteinExistence type="inferred from homology"/>
<dbReference type="InterPro" id="IPR006076">
    <property type="entry name" value="FAD-dep_OxRdtase"/>
</dbReference>
<keyword evidence="3" id="KW-0285">Flavoprotein</keyword>
<keyword evidence="4" id="KW-0560">Oxidoreductase</keyword>
<comment type="caution">
    <text evidence="7">The sequence shown here is derived from an EMBL/GenBank/DDBJ whole genome shotgun (WGS) entry which is preliminary data.</text>
</comment>
<dbReference type="SUPFAM" id="SSF54373">
    <property type="entry name" value="FAD-linked reductases, C-terminal domain"/>
    <property type="match status" value="1"/>
</dbReference>
<evidence type="ECO:0000256" key="5">
    <source>
        <dbReference type="SAM" id="MobiDB-lite"/>
    </source>
</evidence>
<feature type="compositionally biased region" description="Basic and acidic residues" evidence="5">
    <location>
        <begin position="219"/>
        <end position="268"/>
    </location>
</feature>
<keyword evidence="8" id="KW-1185">Reference proteome</keyword>
<evidence type="ECO:0000256" key="1">
    <source>
        <dbReference type="ARBA" id="ARBA00001974"/>
    </source>
</evidence>
<name>A0ABT1KEF9_9ACTN</name>
<sequence>MRVTVIGSGIVGASAAYHLSSHGADVVVVDADLDGQATAAGAGIVCPWVDHPDDDAWYALARSGARHYPELMEALGEDLGYERVGALLVAEDPAELEPVRALLERRYAGAPEMGEVSVVPDPARLFPPLAEGLTAVHVPGAARVDGRAVRDALLRAAVRQGAELRTGVATLTARGEVLLSSGDGSVTSGALPGPDAGGGDGSWRQAAPVAGAQSGTRADAWEPEERRAAPEERRAAPEERGAAPEERGAALEERGAVGKDRAGEGATEEKVAADMVVVAAGAWSGAVCRPLGVEIPVFPRRGQIVHAVLDGADTAGWPIVLPHVGPYLLGFPGSRVVVGATVEDVGFVPRVTMGGLEEVLRAGLRLAPGLAGATVTETRVGLRPVRAGGPPLMCRAGERVVVATGLSAYGLTAGPYAGLLAARLALGEPAPLDLTPYRLPS</sequence>
<dbReference type="PANTHER" id="PTHR13847:SF286">
    <property type="entry name" value="D-AMINO ACID DEHYDROGENASE"/>
    <property type="match status" value="1"/>
</dbReference>
<evidence type="ECO:0000313" key="8">
    <source>
        <dbReference type="Proteomes" id="UP001320766"/>
    </source>
</evidence>
<comment type="cofactor">
    <cofactor evidence="1">
        <name>FAD</name>
        <dbReference type="ChEBI" id="CHEBI:57692"/>
    </cofactor>
</comment>
<dbReference type="Gene3D" id="3.50.50.60">
    <property type="entry name" value="FAD/NAD(P)-binding domain"/>
    <property type="match status" value="2"/>
</dbReference>